<reference evidence="1 2" key="1">
    <citation type="journal article" date="2020" name="J Geophys Res Biogeosci">
        <title>Magnetotaxis as an Adaptation to Enable Bacterial Shuttling of Microbial Sulfur and Sulfur Cycling Across Aquatic Oxic#Anoxic Interfaces.</title>
        <authorList>
            <person name="Li J."/>
            <person name="Liu P."/>
            <person name="Wang J."/>
            <person name="Roberts A.P."/>
            <person name="Pan Y."/>
        </authorList>
    </citation>
    <scope>NUCLEOTIDE SEQUENCE [LARGE SCALE GENOMIC DNA]</scope>
    <source>
        <strain evidence="1 2">MYR-1_YQ</strain>
    </source>
</reference>
<keyword evidence="2" id="KW-1185">Reference proteome</keyword>
<dbReference type="Proteomes" id="UP001196980">
    <property type="component" value="Unassembled WGS sequence"/>
</dbReference>
<organism evidence="1 2">
    <name type="scientific">Candidatus Magnetobacterium casense</name>
    <dbReference type="NCBI Taxonomy" id="1455061"/>
    <lineage>
        <taxon>Bacteria</taxon>
        <taxon>Pseudomonadati</taxon>
        <taxon>Nitrospirota</taxon>
        <taxon>Thermodesulfovibrionia</taxon>
        <taxon>Thermodesulfovibrionales</taxon>
        <taxon>Candidatus Magnetobacteriaceae</taxon>
        <taxon>Candidatus Magnetobacterium</taxon>
    </lineage>
</organism>
<proteinExistence type="predicted"/>
<comment type="caution">
    <text evidence="1">The sequence shown here is derived from an EMBL/GenBank/DDBJ whole genome shotgun (WGS) entry which is preliminary data.</text>
</comment>
<protein>
    <submittedName>
        <fullName evidence="1">Uncharacterized protein</fullName>
    </submittedName>
</protein>
<name>A0ABS6RZ44_9BACT</name>
<dbReference type="EMBL" id="JABXWD010000169">
    <property type="protein sequence ID" value="MBV6341922.1"/>
    <property type="molecule type" value="Genomic_DNA"/>
</dbReference>
<gene>
    <name evidence="1" type="ORF">HWQ67_10025</name>
</gene>
<sequence>MNGVLPEVTGEIVFDEQVFYEELFENVVDGRRIANIDILKERYPVHSFGDWIKFISTKEFEDKRFEKHKLFFFDMAKRSKYLKTIPKITYDGKPLEKLSVGQRGTVYLRLKLATDAFSKPIVFDQPEDDLDNEFIMGELIAIFKKLKKYRQIVIVTHNANLVVNADAEQVIVAKNVDEILSYESGALENPDIIKSVCKVLEGGKAAFERRKDKYSSVSTSQPLAMPPLNVIGTM</sequence>
<evidence type="ECO:0000313" key="2">
    <source>
        <dbReference type="Proteomes" id="UP001196980"/>
    </source>
</evidence>
<accession>A0ABS6RZ44</accession>
<evidence type="ECO:0000313" key="1">
    <source>
        <dbReference type="EMBL" id="MBV6341922.1"/>
    </source>
</evidence>